<dbReference type="AlphaFoldDB" id="A0A0F8XHL9"/>
<protein>
    <submittedName>
        <fullName evidence="1">Uncharacterized protein</fullName>
    </submittedName>
</protein>
<name>A0A0F8XHL9_9ZZZZ</name>
<accession>A0A0F8XHL9</accession>
<comment type="caution">
    <text evidence="1">The sequence shown here is derived from an EMBL/GenBank/DDBJ whole genome shotgun (WGS) entry which is preliminary data.</text>
</comment>
<dbReference type="EMBL" id="LAZR01059164">
    <property type="protein sequence ID" value="KKK68383.1"/>
    <property type="molecule type" value="Genomic_DNA"/>
</dbReference>
<proteinExistence type="predicted"/>
<organism evidence="1">
    <name type="scientific">marine sediment metagenome</name>
    <dbReference type="NCBI Taxonomy" id="412755"/>
    <lineage>
        <taxon>unclassified sequences</taxon>
        <taxon>metagenomes</taxon>
        <taxon>ecological metagenomes</taxon>
    </lineage>
</organism>
<reference evidence="1" key="1">
    <citation type="journal article" date="2015" name="Nature">
        <title>Complex archaea that bridge the gap between prokaryotes and eukaryotes.</title>
        <authorList>
            <person name="Spang A."/>
            <person name="Saw J.H."/>
            <person name="Jorgensen S.L."/>
            <person name="Zaremba-Niedzwiedzka K."/>
            <person name="Martijn J."/>
            <person name="Lind A.E."/>
            <person name="van Eijk R."/>
            <person name="Schleper C."/>
            <person name="Guy L."/>
            <person name="Ettema T.J."/>
        </authorList>
    </citation>
    <scope>NUCLEOTIDE SEQUENCE</scope>
</reference>
<evidence type="ECO:0000313" key="1">
    <source>
        <dbReference type="EMBL" id="KKK68383.1"/>
    </source>
</evidence>
<gene>
    <name evidence="1" type="ORF">LCGC14_2944580</name>
</gene>
<sequence>MITLTVLRVYANKLGFNTSETDNLVNLYKKYLSLTDYIQLNYRGVIDN</sequence>
<feature type="non-terminal residue" evidence="1">
    <location>
        <position position="48"/>
    </location>
</feature>